<organism evidence="2 3">
    <name type="scientific">Plasmodium ovale curtisi</name>
    <dbReference type="NCBI Taxonomy" id="864141"/>
    <lineage>
        <taxon>Eukaryota</taxon>
        <taxon>Sar</taxon>
        <taxon>Alveolata</taxon>
        <taxon>Apicomplexa</taxon>
        <taxon>Aconoidasida</taxon>
        <taxon>Haemosporida</taxon>
        <taxon>Plasmodiidae</taxon>
        <taxon>Plasmodium</taxon>
        <taxon>Plasmodium (Plasmodium)</taxon>
    </lineage>
</organism>
<feature type="region of interest" description="Disordered" evidence="1">
    <location>
        <begin position="1"/>
        <end position="25"/>
    </location>
</feature>
<feature type="compositionally biased region" description="Polar residues" evidence="1">
    <location>
        <begin position="14"/>
        <end position="25"/>
    </location>
</feature>
<name>A0A1A8WWL9_PLAOA</name>
<dbReference type="Proteomes" id="UP000078560">
    <property type="component" value="Unassembled WGS sequence"/>
</dbReference>
<proteinExistence type="predicted"/>
<accession>A0A1A8WWL9</accession>
<dbReference type="EMBL" id="FLQU01002142">
    <property type="protein sequence ID" value="SBS95727.1"/>
    <property type="molecule type" value="Genomic_DNA"/>
</dbReference>
<reference evidence="3" key="1">
    <citation type="submission" date="2016-05" db="EMBL/GenBank/DDBJ databases">
        <authorList>
            <person name="Naeem Raeece"/>
        </authorList>
    </citation>
    <scope>NUCLEOTIDE SEQUENCE [LARGE SCALE GENOMIC DNA]</scope>
</reference>
<evidence type="ECO:0000313" key="3">
    <source>
        <dbReference type="Proteomes" id="UP000078560"/>
    </source>
</evidence>
<feature type="region of interest" description="Disordered" evidence="1">
    <location>
        <begin position="331"/>
        <end position="360"/>
    </location>
</feature>
<feature type="non-terminal residue" evidence="2">
    <location>
        <position position="1"/>
    </location>
</feature>
<protein>
    <submittedName>
        <fullName evidence="2">Uncharacterized protein</fullName>
    </submittedName>
</protein>
<evidence type="ECO:0000256" key="1">
    <source>
        <dbReference type="SAM" id="MobiDB-lite"/>
    </source>
</evidence>
<evidence type="ECO:0000313" key="2">
    <source>
        <dbReference type="EMBL" id="SBS95727.1"/>
    </source>
</evidence>
<gene>
    <name evidence="2" type="ORF">POVCU2_0098120</name>
</gene>
<feature type="compositionally biased region" description="Acidic residues" evidence="1">
    <location>
        <begin position="332"/>
        <end position="342"/>
    </location>
</feature>
<sequence>HFLNNNLPRYPSFDLNNGSNDKQSTNDLIYNSNDTITINPSNNKTDNGGYITNTNCNNIELPDLNSNSSNQNYEDDHKYTNENDINKMHPSIGYNNNENYQSKNKLMPYNTKLPNKEVCINIDGNNNLKNDEIFMLNLMKKNSDDILENKINGETIEGEEFEKDEENYFINLNEKDIKCIDNIFNHDDNIDILQIKGCYYSELEIIKNDIIYGKMLLRQKRKIHKINNNNMYDSSDNITFDIDYEDIYTIEGVDIDSLKKLFLFDTPNNVIVSKTIASLFYDILSNLMESPFFKINADKLYEDRINMKKQKNILKINKNIEETAKKKLKEECPDDIEKEENDDNNHEGENSTEQSNLYTHKEDNIKYQDISHIYKKEHPETAQTFNNDYAAYNNMKHIQNYSIAASDKSCENSEDHINSCIVEKHEEELENEKNKLCDETWDMIYSNNSNTNDSHYSLDQDHAKHIATDTIDQTKEDENDIQLKKVTNNTQSYSKKWSYDKMIKKIQNKINSDLYANDFFINEENENFFFYKNFLGKYEMIYIKYIQKFKKYYSDNSP</sequence>
<dbReference type="AlphaFoldDB" id="A0A1A8WWL9"/>
<feature type="non-terminal residue" evidence="2">
    <location>
        <position position="558"/>
    </location>
</feature>